<evidence type="ECO:0000313" key="5">
    <source>
        <dbReference type="Proteomes" id="UP000711614"/>
    </source>
</evidence>
<keyword evidence="2" id="KW-0560">Oxidoreductase</keyword>
<dbReference type="PANTHER" id="PTHR44169:SF6">
    <property type="entry name" value="NADPH-DEPENDENT 1-ACYLDIHYDROXYACETONE PHOSPHATE REDUCTASE"/>
    <property type="match status" value="1"/>
</dbReference>
<dbReference type="NCBIfam" id="NF004826">
    <property type="entry name" value="PRK06182.1"/>
    <property type="match status" value="1"/>
</dbReference>
<dbReference type="PANTHER" id="PTHR44169">
    <property type="entry name" value="NADPH-DEPENDENT 1-ACYLDIHYDROXYACETONE PHOSPHATE REDUCTASE"/>
    <property type="match status" value="1"/>
</dbReference>
<evidence type="ECO:0000256" key="1">
    <source>
        <dbReference type="ARBA" id="ARBA00006484"/>
    </source>
</evidence>
<dbReference type="PRINTS" id="PR00080">
    <property type="entry name" value="SDRFAMILY"/>
</dbReference>
<comment type="caution">
    <text evidence="4">The sequence shown here is derived from an EMBL/GenBank/DDBJ whole genome shotgun (WGS) entry which is preliminary data.</text>
</comment>
<keyword evidence="5" id="KW-1185">Reference proteome</keyword>
<accession>A0ABS4YVK7</accession>
<comment type="similarity">
    <text evidence="1 3">Belongs to the short-chain dehydrogenases/reductases (SDR) family.</text>
</comment>
<reference evidence="4 5" key="1">
    <citation type="submission" date="2021-03" db="EMBL/GenBank/DDBJ databases">
        <title>Sequencing the genomes of 1000 actinobacteria strains.</title>
        <authorList>
            <person name="Klenk H.-P."/>
        </authorList>
    </citation>
    <scope>NUCLEOTIDE SEQUENCE [LARGE SCALE GENOMIC DNA]</scope>
    <source>
        <strain evidence="4 5">DSM 16005</strain>
    </source>
</reference>
<dbReference type="SUPFAM" id="SSF51735">
    <property type="entry name" value="NAD(P)-binding Rossmann-fold domains"/>
    <property type="match status" value="1"/>
</dbReference>
<dbReference type="EMBL" id="JAGIOI010000001">
    <property type="protein sequence ID" value="MBP2411973.1"/>
    <property type="molecule type" value="Genomic_DNA"/>
</dbReference>
<gene>
    <name evidence="4" type="ORF">JOF48_000772</name>
</gene>
<dbReference type="RefSeq" id="WP_342591146.1">
    <property type="nucleotide sequence ID" value="NZ_JAGIOI010000001.1"/>
</dbReference>
<dbReference type="Proteomes" id="UP000711614">
    <property type="component" value="Unassembled WGS sequence"/>
</dbReference>
<dbReference type="InterPro" id="IPR036291">
    <property type="entry name" value="NAD(P)-bd_dom_sf"/>
</dbReference>
<name>A0ABS4YVK7_9MICC</name>
<sequence length="277" mass="29218">MNNINSNQKTVLVTGASSGLGALTAQLLAERGYRVAGAARRSHLVAELPGVLPVQLDLSDESSIDAAVSAVEAELGPVEVLINNAGYGEFGSVEETPLDRARRQFDVNVFGLAALTRRVIGPMRDAGRGRIVNVSSLAGEFSSPLGGWYHASKFALEALSDSMRAELRPFGIDVAVVQPGPVRTAWHGEAMRSLEASSGGGPYADMAAAVAGYHRASADAPITSDAGTVARVIARAATEDRPRTRYRVGRGSSTAVALSRLPDRMFDAMTRRQFGIP</sequence>
<dbReference type="Pfam" id="PF00106">
    <property type="entry name" value="adh_short"/>
    <property type="match status" value="1"/>
</dbReference>
<dbReference type="PRINTS" id="PR00081">
    <property type="entry name" value="GDHRDH"/>
</dbReference>
<evidence type="ECO:0000256" key="2">
    <source>
        <dbReference type="ARBA" id="ARBA00023002"/>
    </source>
</evidence>
<organism evidence="4 5">
    <name type="scientific">Arthrobacter stackebrandtii</name>
    <dbReference type="NCBI Taxonomy" id="272161"/>
    <lineage>
        <taxon>Bacteria</taxon>
        <taxon>Bacillati</taxon>
        <taxon>Actinomycetota</taxon>
        <taxon>Actinomycetes</taxon>
        <taxon>Micrococcales</taxon>
        <taxon>Micrococcaceae</taxon>
        <taxon>Arthrobacter</taxon>
    </lineage>
</organism>
<dbReference type="InterPro" id="IPR002347">
    <property type="entry name" value="SDR_fam"/>
</dbReference>
<protein>
    <submittedName>
        <fullName evidence="4">NAD(P)-dependent dehydrogenase (Short-subunit alcohol dehydrogenase family)</fullName>
    </submittedName>
</protein>
<dbReference type="CDD" id="cd05374">
    <property type="entry name" value="17beta-HSD-like_SDR_c"/>
    <property type="match status" value="1"/>
</dbReference>
<dbReference type="Gene3D" id="3.40.50.720">
    <property type="entry name" value="NAD(P)-binding Rossmann-like Domain"/>
    <property type="match status" value="1"/>
</dbReference>
<evidence type="ECO:0000256" key="3">
    <source>
        <dbReference type="RuleBase" id="RU000363"/>
    </source>
</evidence>
<evidence type="ECO:0000313" key="4">
    <source>
        <dbReference type="EMBL" id="MBP2411973.1"/>
    </source>
</evidence>
<proteinExistence type="inferred from homology"/>